<dbReference type="RefSeq" id="WP_193686031.1">
    <property type="nucleotide sequence ID" value="NZ_CP062941.1"/>
</dbReference>
<protein>
    <recommendedName>
        <fullName evidence="4">3-hydroxyacyl-CoA dehydrogenase NAD binding domain-containing protein</fullName>
    </recommendedName>
</protein>
<dbReference type="EMBL" id="CP062941">
    <property type="protein sequence ID" value="QOL48988.1"/>
    <property type="molecule type" value="Genomic_DNA"/>
</dbReference>
<keyword evidence="3" id="KW-0511">Multifunctional enzyme</keyword>
<dbReference type="GO" id="GO:0016829">
    <property type="term" value="F:lyase activity"/>
    <property type="evidence" value="ECO:0007669"/>
    <property type="project" value="UniProtKB-KW"/>
</dbReference>
<reference evidence="5 6" key="1">
    <citation type="submission" date="2020-10" db="EMBL/GenBank/DDBJ databases">
        <title>Genome sequencing of Massilia sp. LPB0304.</title>
        <authorList>
            <person name="Kim J."/>
        </authorList>
    </citation>
    <scope>NUCLEOTIDE SEQUENCE [LARGE SCALE GENOMIC DNA]</scope>
    <source>
        <strain evidence="5 6">LPB0304</strain>
    </source>
</reference>
<dbReference type="InterPro" id="IPR006176">
    <property type="entry name" value="3-OHacyl-CoA_DH_NAD-bd"/>
</dbReference>
<evidence type="ECO:0000256" key="2">
    <source>
        <dbReference type="ARBA" id="ARBA00023239"/>
    </source>
</evidence>
<dbReference type="SUPFAM" id="SSF51735">
    <property type="entry name" value="NAD(P)-binding Rossmann-fold domains"/>
    <property type="match status" value="1"/>
</dbReference>
<sequence length="197" mass="20683">MSNMNDESRDALALANASPRPVGRVGIIGANAMGAGIAINLLEAGIPVTLFETGRETLDQGMAQVRSAGRRMALLAGTVNFHHLKDCDLIIEAVRTDMAGKEKLFRRLDQVAKPGAILIALASQRGVDQVAGCTRRSGEVLGLHRAGPGDAGGTWEVVCGKRTSAQALATAIAFAPMFRAVAPVADGEAWRVDLILE</sequence>
<evidence type="ECO:0000313" key="5">
    <source>
        <dbReference type="EMBL" id="QOL48988.1"/>
    </source>
</evidence>
<dbReference type="GO" id="GO:0016853">
    <property type="term" value="F:isomerase activity"/>
    <property type="evidence" value="ECO:0007669"/>
    <property type="project" value="UniProtKB-KW"/>
</dbReference>
<keyword evidence="6" id="KW-1185">Reference proteome</keyword>
<keyword evidence="2" id="KW-0456">Lyase</keyword>
<dbReference type="GO" id="GO:0003857">
    <property type="term" value="F:(3S)-3-hydroxyacyl-CoA dehydrogenase (NAD+) activity"/>
    <property type="evidence" value="ECO:0007669"/>
    <property type="project" value="TreeGrafter"/>
</dbReference>
<gene>
    <name evidence="5" type="ORF">LPB04_18905</name>
</gene>
<dbReference type="Gene3D" id="3.40.50.720">
    <property type="entry name" value="NAD(P)-binding Rossmann-like Domain"/>
    <property type="match status" value="1"/>
</dbReference>
<feature type="domain" description="3-hydroxyacyl-CoA dehydrogenase NAD binding" evidence="4">
    <location>
        <begin position="25"/>
        <end position="176"/>
    </location>
</feature>
<keyword evidence="1" id="KW-0413">Isomerase</keyword>
<dbReference type="InterPro" id="IPR036291">
    <property type="entry name" value="NAD(P)-bd_dom_sf"/>
</dbReference>
<proteinExistence type="predicted"/>
<evidence type="ECO:0000256" key="1">
    <source>
        <dbReference type="ARBA" id="ARBA00023235"/>
    </source>
</evidence>
<dbReference type="AlphaFoldDB" id="A0A7L9U220"/>
<dbReference type="KEGG" id="mlir:LPB04_18905"/>
<dbReference type="Proteomes" id="UP000593875">
    <property type="component" value="Chromosome"/>
</dbReference>
<dbReference type="PANTHER" id="PTHR23309:SF49">
    <property type="entry name" value="PEROXISOMAL BIFUNCTIONAL ENZYME"/>
    <property type="match status" value="1"/>
</dbReference>
<evidence type="ECO:0000313" key="6">
    <source>
        <dbReference type="Proteomes" id="UP000593875"/>
    </source>
</evidence>
<evidence type="ECO:0000259" key="4">
    <source>
        <dbReference type="Pfam" id="PF02737"/>
    </source>
</evidence>
<dbReference type="PANTHER" id="PTHR23309">
    <property type="entry name" value="3-HYDROXYACYL-COA DEHYROGENASE"/>
    <property type="match status" value="1"/>
</dbReference>
<dbReference type="Pfam" id="PF02737">
    <property type="entry name" value="3HCDH_N"/>
    <property type="match status" value="1"/>
</dbReference>
<dbReference type="GO" id="GO:0006635">
    <property type="term" value="P:fatty acid beta-oxidation"/>
    <property type="evidence" value="ECO:0007669"/>
    <property type="project" value="TreeGrafter"/>
</dbReference>
<evidence type="ECO:0000256" key="3">
    <source>
        <dbReference type="ARBA" id="ARBA00023268"/>
    </source>
</evidence>
<dbReference type="GO" id="GO:0070403">
    <property type="term" value="F:NAD+ binding"/>
    <property type="evidence" value="ECO:0007669"/>
    <property type="project" value="InterPro"/>
</dbReference>
<organism evidence="5 6">
    <name type="scientific">Massilia litorea</name>
    <dbReference type="NCBI Taxonomy" id="2769491"/>
    <lineage>
        <taxon>Bacteria</taxon>
        <taxon>Pseudomonadati</taxon>
        <taxon>Pseudomonadota</taxon>
        <taxon>Betaproteobacteria</taxon>
        <taxon>Burkholderiales</taxon>
        <taxon>Oxalobacteraceae</taxon>
        <taxon>Telluria group</taxon>
        <taxon>Massilia</taxon>
    </lineage>
</organism>
<name>A0A7L9U220_9BURK</name>
<accession>A0A7L9U220</accession>